<accession>A0A1R0FA82</accession>
<evidence type="ECO:0000313" key="2">
    <source>
        <dbReference type="Proteomes" id="UP000187344"/>
    </source>
</evidence>
<dbReference type="EMBL" id="LXYT01000001">
    <property type="protein sequence ID" value="OLY43901.1"/>
    <property type="molecule type" value="Genomic_DNA"/>
</dbReference>
<name>A0A1R0FA82_9HYPH</name>
<proteinExistence type="predicted"/>
<dbReference type="Proteomes" id="UP000187344">
    <property type="component" value="Unassembled WGS sequence"/>
</dbReference>
<keyword evidence="2" id="KW-1185">Reference proteome</keyword>
<reference evidence="1 2" key="1">
    <citation type="submission" date="2016-12" db="EMBL/GenBank/DDBJ databases">
        <title>Comparative genomics of Bartonella apis.</title>
        <authorList>
            <person name="Engel P."/>
        </authorList>
    </citation>
    <scope>NUCLEOTIDE SEQUENCE [LARGE SCALE GENOMIC DNA]</scope>
    <source>
        <strain evidence="1 2">PEB0149</strain>
    </source>
</reference>
<dbReference type="RefSeq" id="WP_143238479.1">
    <property type="nucleotide sequence ID" value="NZ_LXYT01000001.1"/>
</dbReference>
<sequence>MINTSYSAYGINQFSNQNTTTTSTGKGTDAANSVTDEKLKPARINVTDDAESFKGLSRNQLAEIMANKDGLYTEDQQDTAEFFIYEMGMDEYTRVYQATGSHRAGFEALIKFEDQAGPLEKQTFQWAKRRANAVVIYENYARSDGVIAKDYDIGNSLYKKLKAFYIRMSNESSIAFLAGREMPDLYGDPEYKKIKSDFYAENRTGFKFTV</sequence>
<dbReference type="AlphaFoldDB" id="A0A1R0FA82"/>
<evidence type="ECO:0000313" key="1">
    <source>
        <dbReference type="EMBL" id="OLY43901.1"/>
    </source>
</evidence>
<comment type="caution">
    <text evidence="1">The sequence shown here is derived from an EMBL/GenBank/DDBJ whole genome shotgun (WGS) entry which is preliminary data.</text>
</comment>
<dbReference type="OrthoDB" id="7925294at2"/>
<gene>
    <name evidence="1" type="ORF">PEB0149_013420</name>
</gene>
<organism evidence="1 2">
    <name type="scientific">Bartonella apis</name>
    <dbReference type="NCBI Taxonomy" id="1686310"/>
    <lineage>
        <taxon>Bacteria</taxon>
        <taxon>Pseudomonadati</taxon>
        <taxon>Pseudomonadota</taxon>
        <taxon>Alphaproteobacteria</taxon>
        <taxon>Hyphomicrobiales</taxon>
        <taxon>Bartonellaceae</taxon>
        <taxon>Bartonella</taxon>
    </lineage>
</organism>
<protein>
    <submittedName>
        <fullName evidence="1">Uncharacterized protein</fullName>
    </submittedName>
</protein>